<feature type="binding site" evidence="2">
    <location>
        <position position="138"/>
    </location>
    <ligand>
        <name>ATP</name>
        <dbReference type="ChEBI" id="CHEBI:30616"/>
    </ligand>
</feature>
<sequence>MRNPRLQLGIGDDCALLRLRPGEEMAVTTDLSIDGHHFRVEFHPPEAIGHRTLARGLSDLAAMGARPIAAFLSLGLPRNLLQKAKRRKPWLDLFLDGFLSLAAAHQTPLAGGDLAESPIVVADIVLAGAVRRGKALLRAGARPGDLLYVTGSLGGSAAGLARLMQSAPAHRRTRTHQMPLRIPARFQTMLKPHLYPQPRIAQGLWLAKPSRATAAIDLSDGLSTDLTHLCEKSGVTAEVSAASLPIHPAATLQQALHGGEDYELLFTAPNSARIPRKIGGVPVTQIGRILRRRAGKPMIRLITARGLQPLDPQGWEHFS</sequence>
<dbReference type="GO" id="GO:0009229">
    <property type="term" value="P:thiamine diphosphate biosynthetic process"/>
    <property type="evidence" value="ECO:0007669"/>
    <property type="project" value="UniProtKB-UniRule"/>
</dbReference>
<accession>A0A2N9LP79</accession>
<dbReference type="InterPro" id="IPR006283">
    <property type="entry name" value="ThiL-like"/>
</dbReference>
<keyword evidence="2" id="KW-0547">Nucleotide-binding</keyword>
<feature type="binding site" evidence="2">
    <location>
        <position position="260"/>
    </location>
    <ligand>
        <name>substrate</name>
    </ligand>
</feature>
<comment type="similarity">
    <text evidence="2">Belongs to the thiamine-monophosphate kinase family.</text>
</comment>
<dbReference type="GO" id="GO:0009228">
    <property type="term" value="P:thiamine biosynthetic process"/>
    <property type="evidence" value="ECO:0007669"/>
    <property type="project" value="UniProtKB-KW"/>
</dbReference>
<feature type="binding site" evidence="2">
    <location>
        <begin position="112"/>
        <end position="113"/>
    </location>
    <ligand>
        <name>ATP</name>
        <dbReference type="ChEBI" id="CHEBI:30616"/>
    </ligand>
</feature>
<keyword evidence="2 5" id="KW-0418">Kinase</keyword>
<evidence type="ECO:0000259" key="3">
    <source>
        <dbReference type="Pfam" id="PF00586"/>
    </source>
</evidence>
<dbReference type="CDD" id="cd02194">
    <property type="entry name" value="ThiL"/>
    <property type="match status" value="1"/>
</dbReference>
<proteinExistence type="inferred from homology"/>
<dbReference type="AlphaFoldDB" id="A0A2N9LP79"/>
<dbReference type="InterPro" id="IPR036676">
    <property type="entry name" value="PurM-like_C_sf"/>
</dbReference>
<comment type="catalytic activity">
    <reaction evidence="2">
        <text>thiamine phosphate + ATP = thiamine diphosphate + ADP</text>
        <dbReference type="Rhea" id="RHEA:15913"/>
        <dbReference type="ChEBI" id="CHEBI:30616"/>
        <dbReference type="ChEBI" id="CHEBI:37575"/>
        <dbReference type="ChEBI" id="CHEBI:58937"/>
        <dbReference type="ChEBI" id="CHEBI:456216"/>
        <dbReference type="EC" id="2.7.4.16"/>
    </reaction>
</comment>
<protein>
    <recommendedName>
        <fullName evidence="2">Thiamine-monophosphate kinase</fullName>
        <shortName evidence="2">TMP kinase</shortName>
        <shortName evidence="2">Thiamine-phosphate kinase</shortName>
        <ecNumber evidence="2">2.7.4.16</ecNumber>
    </recommendedName>
</protein>
<dbReference type="InterPro" id="IPR036921">
    <property type="entry name" value="PurM-like_N_sf"/>
</dbReference>
<comment type="miscellaneous">
    <text evidence="2">Reaction mechanism of ThiL seems to utilize a direct, inline transfer of the gamma-phosphate of ATP to TMP rather than a phosphorylated enzyme intermediate.</text>
</comment>
<evidence type="ECO:0000256" key="1">
    <source>
        <dbReference type="ARBA" id="ARBA00022977"/>
    </source>
</evidence>
<evidence type="ECO:0000313" key="5">
    <source>
        <dbReference type="EMBL" id="SPE24893.1"/>
    </source>
</evidence>
<evidence type="ECO:0000259" key="4">
    <source>
        <dbReference type="Pfam" id="PF02769"/>
    </source>
</evidence>
<evidence type="ECO:0000256" key="2">
    <source>
        <dbReference type="HAMAP-Rule" id="MF_02128"/>
    </source>
</evidence>
<dbReference type="InterPro" id="IPR016188">
    <property type="entry name" value="PurM-like_N"/>
</dbReference>
<keyword evidence="2 5" id="KW-0808">Transferase</keyword>
<comment type="function">
    <text evidence="2">Catalyzes the ATP-dependent phosphorylation of thiamine-monophosphate (TMP) to form thiamine-pyrophosphate (TPP), the active form of vitamin B1.</text>
</comment>
<dbReference type="SUPFAM" id="SSF55326">
    <property type="entry name" value="PurM N-terminal domain-like"/>
    <property type="match status" value="1"/>
</dbReference>
<feature type="binding site" evidence="2">
    <location>
        <position position="219"/>
    </location>
    <ligand>
        <name>ATP</name>
        <dbReference type="ChEBI" id="CHEBI:30616"/>
    </ligand>
</feature>
<dbReference type="GO" id="GO:0009030">
    <property type="term" value="F:thiamine-phosphate kinase activity"/>
    <property type="evidence" value="ECO:0007669"/>
    <property type="project" value="UniProtKB-UniRule"/>
</dbReference>
<dbReference type="Gene3D" id="3.30.1330.10">
    <property type="entry name" value="PurM-like, N-terminal domain"/>
    <property type="match status" value="1"/>
</dbReference>
<comment type="pathway">
    <text evidence="2">Cofactor biosynthesis; thiamine diphosphate biosynthesis; thiamine diphosphate from thiamine phosphate: step 1/1.</text>
</comment>
<dbReference type="InterPro" id="IPR010918">
    <property type="entry name" value="PurM-like_C_dom"/>
</dbReference>
<organism evidence="5 6">
    <name type="scientific">Candidatus Sulfuritelmatomonas gaucii</name>
    <dbReference type="NCBI Taxonomy" id="2043161"/>
    <lineage>
        <taxon>Bacteria</taxon>
        <taxon>Pseudomonadati</taxon>
        <taxon>Acidobacteriota</taxon>
        <taxon>Terriglobia</taxon>
        <taxon>Terriglobales</taxon>
        <taxon>Acidobacteriaceae</taxon>
        <taxon>Candidatus Sulfuritelmatomonas</taxon>
    </lineage>
</organism>
<feature type="binding site" evidence="2">
    <location>
        <position position="13"/>
    </location>
    <ligand>
        <name>Mg(2+)</name>
        <dbReference type="ChEBI" id="CHEBI:18420"/>
        <label>3</label>
    </ligand>
</feature>
<feature type="binding site" evidence="2">
    <location>
        <position position="37"/>
    </location>
    <ligand>
        <name>substrate</name>
    </ligand>
</feature>
<feature type="binding site" evidence="2">
    <location>
        <position position="13"/>
    </location>
    <ligand>
        <name>Mg(2+)</name>
        <dbReference type="ChEBI" id="CHEBI:18420"/>
        <label>4</label>
    </ligand>
</feature>
<dbReference type="PANTHER" id="PTHR30270:SF0">
    <property type="entry name" value="THIAMINE-MONOPHOSPHATE KINASE"/>
    <property type="match status" value="1"/>
</dbReference>
<keyword evidence="1 2" id="KW-0784">Thiamine biosynthesis</keyword>
<feature type="binding site" evidence="2">
    <location>
        <position position="59"/>
    </location>
    <ligand>
        <name>Mg(2+)</name>
        <dbReference type="ChEBI" id="CHEBI:18420"/>
        <label>4</label>
    </ligand>
</feature>
<feature type="binding site" evidence="2">
    <location>
        <position position="220"/>
    </location>
    <ligand>
        <name>Mg(2+)</name>
        <dbReference type="ChEBI" id="CHEBI:18420"/>
        <label>5</label>
    </ligand>
</feature>
<comment type="caution">
    <text evidence="2">Lacks conserved residue(s) required for the propagation of feature annotation.</text>
</comment>
<evidence type="ECO:0000313" key="6">
    <source>
        <dbReference type="Proteomes" id="UP000239735"/>
    </source>
</evidence>
<feature type="binding site" evidence="2">
    <location>
        <position position="28"/>
    </location>
    <ligand>
        <name>Mg(2+)</name>
        <dbReference type="ChEBI" id="CHEBI:18420"/>
        <label>4</label>
    </ligand>
</feature>
<keyword evidence="2" id="KW-0460">Magnesium</keyword>
<feature type="binding site" evidence="2">
    <location>
        <position position="30"/>
    </location>
    <ligand>
        <name>Mg(2+)</name>
        <dbReference type="ChEBI" id="CHEBI:18420"/>
        <label>1</label>
    </ligand>
</feature>
<dbReference type="Gene3D" id="3.90.650.10">
    <property type="entry name" value="PurM-like C-terminal domain"/>
    <property type="match status" value="1"/>
</dbReference>
<dbReference type="EC" id="2.7.4.16" evidence="2"/>
<feature type="binding site" evidence="2">
    <location>
        <position position="59"/>
    </location>
    <ligand>
        <name>Mg(2+)</name>
        <dbReference type="ChEBI" id="CHEBI:18420"/>
        <label>3</label>
    </ligand>
</feature>
<feature type="binding site" evidence="2">
    <location>
        <position position="30"/>
    </location>
    <ligand>
        <name>Mg(2+)</name>
        <dbReference type="ChEBI" id="CHEBI:18420"/>
        <label>2</label>
    </ligand>
</feature>
<name>A0A2N9LP79_9BACT</name>
<dbReference type="PIRSF" id="PIRSF005303">
    <property type="entry name" value="Thiam_monoph_kin"/>
    <property type="match status" value="1"/>
</dbReference>
<feature type="binding site" evidence="2">
    <location>
        <position position="113"/>
    </location>
    <ligand>
        <name>Mg(2+)</name>
        <dbReference type="ChEBI" id="CHEBI:18420"/>
        <label>1</label>
    </ligand>
</feature>
<feature type="binding site" evidence="2">
    <location>
        <position position="217"/>
    </location>
    <ligand>
        <name>Mg(2+)</name>
        <dbReference type="ChEBI" id="CHEBI:18420"/>
        <label>3</label>
    </ligand>
</feature>
<dbReference type="SUPFAM" id="SSF56042">
    <property type="entry name" value="PurM C-terminal domain-like"/>
    <property type="match status" value="1"/>
</dbReference>
<feature type="domain" description="PurM-like C-terminal" evidence="4">
    <location>
        <begin position="142"/>
        <end position="292"/>
    </location>
</feature>
<dbReference type="UniPathway" id="UPA00060">
    <property type="reaction ID" value="UER00142"/>
</dbReference>
<dbReference type="Pfam" id="PF02769">
    <property type="entry name" value="AIRS_C"/>
    <property type="match status" value="1"/>
</dbReference>
<dbReference type="Proteomes" id="UP000239735">
    <property type="component" value="Unassembled WGS sequence"/>
</dbReference>
<dbReference type="Pfam" id="PF00586">
    <property type="entry name" value="AIRS"/>
    <property type="match status" value="1"/>
</dbReference>
<feature type="binding site" evidence="2">
    <location>
        <position position="315"/>
    </location>
    <ligand>
        <name>substrate</name>
    </ligand>
</feature>
<keyword evidence="2" id="KW-0067">ATP-binding</keyword>
<feature type="domain" description="PurM-like N-terminal" evidence="3">
    <location>
        <begin position="11"/>
        <end position="118"/>
    </location>
</feature>
<reference evidence="6" key="1">
    <citation type="submission" date="2018-02" db="EMBL/GenBank/DDBJ databases">
        <authorList>
            <person name="Hausmann B."/>
        </authorList>
    </citation>
    <scope>NUCLEOTIDE SEQUENCE [LARGE SCALE GENOMIC DNA]</scope>
    <source>
        <strain evidence="6">Peat soil MAG SbA5</strain>
    </source>
</reference>
<gene>
    <name evidence="2 5" type="primary">thiL</name>
    <name evidence="5" type="ORF">SBA5_470014</name>
</gene>
<dbReference type="HAMAP" id="MF_02128">
    <property type="entry name" value="TMP_kinase"/>
    <property type="match status" value="1"/>
</dbReference>
<dbReference type="EMBL" id="OKRB01000105">
    <property type="protein sequence ID" value="SPE24893.1"/>
    <property type="molecule type" value="Genomic_DNA"/>
</dbReference>
<dbReference type="GO" id="GO:0000287">
    <property type="term" value="F:magnesium ion binding"/>
    <property type="evidence" value="ECO:0007669"/>
    <property type="project" value="UniProtKB-UniRule"/>
</dbReference>
<keyword evidence="2" id="KW-0479">Metal-binding</keyword>
<feature type="binding site" evidence="2">
    <location>
        <position position="29"/>
    </location>
    <ligand>
        <name>Mg(2+)</name>
        <dbReference type="ChEBI" id="CHEBI:18420"/>
        <label>1</label>
    </ligand>
</feature>
<dbReference type="NCBIfam" id="TIGR01379">
    <property type="entry name" value="thiL"/>
    <property type="match status" value="1"/>
</dbReference>
<dbReference type="GO" id="GO:0005524">
    <property type="term" value="F:ATP binding"/>
    <property type="evidence" value="ECO:0007669"/>
    <property type="project" value="UniProtKB-UniRule"/>
</dbReference>
<dbReference type="PANTHER" id="PTHR30270">
    <property type="entry name" value="THIAMINE-MONOPHOSPHATE KINASE"/>
    <property type="match status" value="1"/>
</dbReference>
<feature type="binding site" evidence="2">
    <location>
        <position position="59"/>
    </location>
    <ligand>
        <name>Mg(2+)</name>
        <dbReference type="ChEBI" id="CHEBI:18420"/>
        <label>2</label>
    </ligand>
</feature>